<evidence type="ECO:0000256" key="10">
    <source>
        <dbReference type="ARBA" id="ARBA00023242"/>
    </source>
</evidence>
<evidence type="ECO:0000256" key="2">
    <source>
        <dbReference type="ARBA" id="ARBA00004123"/>
    </source>
</evidence>
<keyword evidence="11 12" id="KW-0966">Cell projection</keyword>
<gene>
    <name evidence="14" type="ORF">MHI_LOCUS209977</name>
</gene>
<evidence type="ECO:0000256" key="4">
    <source>
        <dbReference type="ARBA" id="ARBA00009880"/>
    </source>
</evidence>
<comment type="subcellular location">
    <subcellularLocation>
        <location evidence="1 12">Cytoplasm</location>
        <location evidence="1 12">Cytoskeleton</location>
        <location evidence="1 12">Cilium basal body</location>
    </subcellularLocation>
    <subcellularLocation>
        <location evidence="3 12">Cytoplasm</location>
        <location evidence="3 12">Cytoskeleton</location>
        <location evidence="3 12">Microtubule organizing center</location>
        <location evidence="3 12">Centrosome</location>
    </subcellularLocation>
    <subcellularLocation>
        <location evidence="12">Cytoplasm</location>
    </subcellularLocation>
    <subcellularLocation>
        <location evidence="2 12">Nucleus</location>
    </subcellularLocation>
    <subcellularLocation>
        <location evidence="12">Mitochondrion intermembrane space</location>
    </subcellularLocation>
</comment>
<keyword evidence="8 12" id="KW-0496">Mitochondrion</keyword>
<dbReference type="PANTHER" id="PTHR15487:SF4">
    <property type="entry name" value="ADP-RIBOSYLATION FACTOR-LIKE PROTEIN 2-BINDING PROTEIN"/>
    <property type="match status" value="1"/>
</dbReference>
<dbReference type="GO" id="GO:0051457">
    <property type="term" value="P:maintenance of protein location in nucleus"/>
    <property type="evidence" value="ECO:0007669"/>
    <property type="project" value="TreeGrafter"/>
</dbReference>
<evidence type="ECO:0000313" key="15">
    <source>
        <dbReference type="Proteomes" id="UP000752696"/>
    </source>
</evidence>
<evidence type="ECO:0000256" key="12">
    <source>
        <dbReference type="RuleBase" id="RU367099"/>
    </source>
</evidence>
<comment type="function">
    <text evidence="12">Plays a role as an effector of the ADP-ribosylation factor-like protein 2, ARL2.</text>
</comment>
<keyword evidence="6 12" id="KW-0963">Cytoplasm</keyword>
<feature type="non-terminal residue" evidence="14">
    <location>
        <position position="35"/>
    </location>
</feature>
<dbReference type="InterPro" id="IPR042541">
    <property type="entry name" value="BART_sf"/>
</dbReference>
<evidence type="ECO:0000256" key="9">
    <source>
        <dbReference type="ARBA" id="ARBA00023212"/>
    </source>
</evidence>
<name>A0A6V7GYL4_9HYME</name>
<keyword evidence="7 12" id="KW-0969">Cilium</keyword>
<dbReference type="Pfam" id="PF11527">
    <property type="entry name" value="ARL2_Bind_BART"/>
    <property type="match status" value="1"/>
</dbReference>
<keyword evidence="15" id="KW-1185">Reference proteome</keyword>
<dbReference type="PANTHER" id="PTHR15487">
    <property type="entry name" value="ADP-RIBOSYLATION FACTOR-LIKE PROTEIN 2-BINDING PROTEIN"/>
    <property type="match status" value="1"/>
</dbReference>
<evidence type="ECO:0000256" key="8">
    <source>
        <dbReference type="ARBA" id="ARBA00023128"/>
    </source>
</evidence>
<evidence type="ECO:0000256" key="3">
    <source>
        <dbReference type="ARBA" id="ARBA00004300"/>
    </source>
</evidence>
<dbReference type="EMBL" id="CAJDYZ010004176">
    <property type="protein sequence ID" value="CAD1471008.1"/>
    <property type="molecule type" value="Genomic_DNA"/>
</dbReference>
<dbReference type="OrthoDB" id="1918363at2759"/>
<evidence type="ECO:0000256" key="6">
    <source>
        <dbReference type="ARBA" id="ARBA00022490"/>
    </source>
</evidence>
<evidence type="ECO:0000256" key="5">
    <source>
        <dbReference type="ARBA" id="ARBA00014849"/>
    </source>
</evidence>
<dbReference type="InterPro" id="IPR023379">
    <property type="entry name" value="BART_dom"/>
</dbReference>
<evidence type="ECO:0000256" key="1">
    <source>
        <dbReference type="ARBA" id="ARBA00004120"/>
    </source>
</evidence>
<dbReference type="AlphaFoldDB" id="A0A6V7GYL4"/>
<proteinExistence type="inferred from homology"/>
<dbReference type="Gene3D" id="1.20.1520.10">
    <property type="entry name" value="ADP-ribosylation factor-like 2-binding protein, domain"/>
    <property type="match status" value="1"/>
</dbReference>
<dbReference type="GO" id="GO:0005758">
    <property type="term" value="C:mitochondrial intermembrane space"/>
    <property type="evidence" value="ECO:0007669"/>
    <property type="project" value="UniProtKB-SubCell"/>
</dbReference>
<evidence type="ECO:0000256" key="11">
    <source>
        <dbReference type="ARBA" id="ARBA00023273"/>
    </source>
</evidence>
<sequence>DDFHAIQKKFLDNYWDVFEPAEENKLIYTNIFNEY</sequence>
<keyword evidence="9 12" id="KW-0206">Cytoskeleton</keyword>
<feature type="domain" description="BART" evidence="13">
    <location>
        <begin position="1"/>
        <end position="35"/>
    </location>
</feature>
<evidence type="ECO:0000256" key="7">
    <source>
        <dbReference type="ARBA" id="ARBA00023069"/>
    </source>
</evidence>
<feature type="non-terminal residue" evidence="14">
    <location>
        <position position="1"/>
    </location>
</feature>
<reference evidence="14" key="1">
    <citation type="submission" date="2020-07" db="EMBL/GenBank/DDBJ databases">
        <authorList>
            <person name="Nazaruddin N."/>
        </authorList>
    </citation>
    <scope>NUCLEOTIDE SEQUENCE</scope>
</reference>
<dbReference type="GO" id="GO:0005634">
    <property type="term" value="C:nucleus"/>
    <property type="evidence" value="ECO:0007669"/>
    <property type="project" value="UniProtKB-SubCell"/>
</dbReference>
<dbReference type="GO" id="GO:0005929">
    <property type="term" value="C:cilium"/>
    <property type="evidence" value="ECO:0007669"/>
    <property type="project" value="UniProtKB-UniRule"/>
</dbReference>
<accession>A0A6V7GYL4</accession>
<comment type="caution">
    <text evidence="14">The sequence shown here is derived from an EMBL/GenBank/DDBJ whole genome shotgun (WGS) entry which is preliminary data.</text>
</comment>
<comment type="similarity">
    <text evidence="4 12">Belongs to the ARL2BP family.</text>
</comment>
<dbReference type="GO" id="GO:0005813">
    <property type="term" value="C:centrosome"/>
    <property type="evidence" value="ECO:0007669"/>
    <property type="project" value="UniProtKB-SubCell"/>
</dbReference>
<dbReference type="InterPro" id="IPR038849">
    <property type="entry name" value="ARL2BP"/>
</dbReference>
<keyword evidence="10 12" id="KW-0539">Nucleus</keyword>
<organism evidence="14 15">
    <name type="scientific">Heterotrigona itama</name>
    <dbReference type="NCBI Taxonomy" id="395501"/>
    <lineage>
        <taxon>Eukaryota</taxon>
        <taxon>Metazoa</taxon>
        <taxon>Ecdysozoa</taxon>
        <taxon>Arthropoda</taxon>
        <taxon>Hexapoda</taxon>
        <taxon>Insecta</taxon>
        <taxon>Pterygota</taxon>
        <taxon>Neoptera</taxon>
        <taxon>Endopterygota</taxon>
        <taxon>Hymenoptera</taxon>
        <taxon>Apocrita</taxon>
        <taxon>Aculeata</taxon>
        <taxon>Apoidea</taxon>
        <taxon>Anthophila</taxon>
        <taxon>Apidae</taxon>
        <taxon>Heterotrigona</taxon>
    </lineage>
</organism>
<evidence type="ECO:0000313" key="14">
    <source>
        <dbReference type="EMBL" id="CAD1471008.1"/>
    </source>
</evidence>
<dbReference type="Proteomes" id="UP000752696">
    <property type="component" value="Unassembled WGS sequence"/>
</dbReference>
<evidence type="ECO:0000259" key="13">
    <source>
        <dbReference type="Pfam" id="PF11527"/>
    </source>
</evidence>
<protein>
    <recommendedName>
        <fullName evidence="5 12">ADP-ribosylation factor-like protein 2-binding protein</fullName>
        <shortName evidence="12">ARF-like 2-binding protein</shortName>
    </recommendedName>
</protein>